<keyword evidence="7 9" id="KW-0630">Potassium</keyword>
<evidence type="ECO:0000256" key="6">
    <source>
        <dbReference type="ARBA" id="ARBA00022842"/>
    </source>
</evidence>
<proteinExistence type="inferred from homology"/>
<keyword evidence="1 9" id="KW-0808">Transferase</keyword>
<evidence type="ECO:0000256" key="7">
    <source>
        <dbReference type="ARBA" id="ARBA00022958"/>
    </source>
</evidence>
<feature type="binding site" evidence="9">
    <location>
        <begin position="44"/>
        <end position="48"/>
    </location>
    <ligand>
        <name>substrate</name>
    </ligand>
</feature>
<dbReference type="Proteomes" id="UP001151582">
    <property type="component" value="Unassembled WGS sequence"/>
</dbReference>
<gene>
    <name evidence="11" type="ORF">H4R34_001631</name>
</gene>
<keyword evidence="8 9" id="KW-0119">Carbohydrate metabolism</keyword>
<feature type="binding site" evidence="9">
    <location>
        <position position="189"/>
    </location>
    <ligand>
        <name>ATP</name>
        <dbReference type="ChEBI" id="CHEBI:30616"/>
    </ligand>
</feature>
<keyword evidence="9" id="KW-0963">Cytoplasm</keyword>
<dbReference type="HAMAP" id="MF_01987">
    <property type="entry name" value="Ribokinase"/>
    <property type="match status" value="1"/>
</dbReference>
<evidence type="ECO:0000256" key="3">
    <source>
        <dbReference type="ARBA" id="ARBA00022741"/>
    </source>
</evidence>
<comment type="similarity">
    <text evidence="9">Belongs to the carbohydrate kinase PfkB family. Ribokinase subfamily.</text>
</comment>
<dbReference type="GO" id="GO:0005737">
    <property type="term" value="C:cytoplasm"/>
    <property type="evidence" value="ECO:0007669"/>
    <property type="project" value="UniProtKB-SubCell"/>
</dbReference>
<feature type="binding site" evidence="9">
    <location>
        <position position="324"/>
    </location>
    <ligand>
        <name>K(+)</name>
        <dbReference type="ChEBI" id="CHEBI:29103"/>
    </ligand>
</feature>
<sequence>MPEFHPLRILCYGSLNIDQVFTMPHIVRPGETMASSRRQVSAGGKGANQAVAAAKAGAQVHMAGKIGSDGRWLKLKLADNHVGTDCVSEKGSVKATGQAVIQVAENTGENAIMLFDGANHEITTVEIRNVLEQFGPTDVLLLQNEINHIPALVTLGHQRGMTVVFNPAPMNSLVVDTVPLDQVDILIVNETESQALLSALSSRSNANRQQHDRVEGLDAKSFICRVRQAYPNLSGIVLTCGAKGTVVDFCPACKFQIRYHAEIPAASPPTGLKIVDTTGAGDTWIGYFVAYLFSRARFATCSEPKQLDALKVAGQVASVAAVMAITQPGAMDSIPDWAAVASEVGIATEDP</sequence>
<dbReference type="AlphaFoldDB" id="A0A9W8EDL5"/>
<dbReference type="GO" id="GO:0005634">
    <property type="term" value="C:nucleus"/>
    <property type="evidence" value="ECO:0007669"/>
    <property type="project" value="UniProtKB-SubCell"/>
</dbReference>
<feature type="binding site" evidence="9">
    <location>
        <position position="276"/>
    </location>
    <ligand>
        <name>K(+)</name>
        <dbReference type="ChEBI" id="CHEBI:29103"/>
    </ligand>
</feature>
<comment type="activity regulation">
    <text evidence="9">Activated by a monovalent cation that binds near, but not in, the active site. The most likely occupant of the site in vivo is potassium. Ion binding induces a conformational change that may alter substrate affinity.</text>
</comment>
<feature type="binding site" evidence="9">
    <location>
        <position position="282"/>
    </location>
    <ligand>
        <name>substrate</name>
    </ligand>
</feature>
<feature type="binding site" evidence="9">
    <location>
        <position position="278"/>
    </location>
    <ligand>
        <name>K(+)</name>
        <dbReference type="ChEBI" id="CHEBI:29103"/>
    </ligand>
</feature>
<keyword evidence="2 9" id="KW-0479">Metal-binding</keyword>
<dbReference type="PRINTS" id="PR00990">
    <property type="entry name" value="RIBOKINASE"/>
</dbReference>
<keyword evidence="6 9" id="KW-0460">Magnesium</keyword>
<dbReference type="Pfam" id="PF00294">
    <property type="entry name" value="PfkB"/>
    <property type="match status" value="1"/>
</dbReference>
<dbReference type="GO" id="GO:0019303">
    <property type="term" value="P:D-ribose catabolic process"/>
    <property type="evidence" value="ECO:0007669"/>
    <property type="project" value="UniProtKB-UniRule"/>
</dbReference>
<dbReference type="InterPro" id="IPR029056">
    <property type="entry name" value="Ribokinase-like"/>
</dbReference>
<dbReference type="GO" id="GO:0005524">
    <property type="term" value="F:ATP binding"/>
    <property type="evidence" value="ECO:0007669"/>
    <property type="project" value="UniProtKB-UniRule"/>
</dbReference>
<feature type="binding site" evidence="9">
    <location>
        <position position="329"/>
    </location>
    <ligand>
        <name>K(+)</name>
        <dbReference type="ChEBI" id="CHEBI:29103"/>
    </ligand>
</feature>
<comment type="subunit">
    <text evidence="9">Homodimer.</text>
</comment>
<reference evidence="11" key="1">
    <citation type="submission" date="2022-07" db="EMBL/GenBank/DDBJ databases">
        <title>Phylogenomic reconstructions and comparative analyses of Kickxellomycotina fungi.</title>
        <authorList>
            <person name="Reynolds N.K."/>
            <person name="Stajich J.E."/>
            <person name="Barry K."/>
            <person name="Grigoriev I.V."/>
            <person name="Crous P."/>
            <person name="Smith M.E."/>
        </authorList>
    </citation>
    <scope>NUCLEOTIDE SEQUENCE</scope>
    <source>
        <strain evidence="11">RSA 567</strain>
    </source>
</reference>
<evidence type="ECO:0000256" key="4">
    <source>
        <dbReference type="ARBA" id="ARBA00022777"/>
    </source>
</evidence>
<dbReference type="GO" id="GO:0046872">
    <property type="term" value="F:metal ion binding"/>
    <property type="evidence" value="ECO:0007669"/>
    <property type="project" value="UniProtKB-KW"/>
</dbReference>
<keyword evidence="12" id="KW-1185">Reference proteome</keyword>
<evidence type="ECO:0000256" key="5">
    <source>
        <dbReference type="ARBA" id="ARBA00022840"/>
    </source>
</evidence>
<dbReference type="SUPFAM" id="SSF53613">
    <property type="entry name" value="Ribokinase-like"/>
    <property type="match status" value="1"/>
</dbReference>
<keyword evidence="5 9" id="KW-0067">ATP-binding</keyword>
<dbReference type="PANTHER" id="PTHR10584:SF166">
    <property type="entry name" value="RIBOKINASE"/>
    <property type="match status" value="1"/>
</dbReference>
<keyword evidence="4 9" id="KW-0418">Kinase</keyword>
<dbReference type="InterPro" id="IPR011877">
    <property type="entry name" value="Ribokinase"/>
</dbReference>
<keyword evidence="9" id="KW-0539">Nucleus</keyword>
<feature type="binding site" evidence="9">
    <location>
        <begin position="16"/>
        <end position="18"/>
    </location>
    <ligand>
        <name>substrate</name>
    </ligand>
</feature>
<dbReference type="OrthoDB" id="415590at2759"/>
<comment type="caution">
    <text evidence="11">The sequence shown here is derived from an EMBL/GenBank/DDBJ whole genome shotgun (WGS) entry which is preliminary data.</text>
</comment>
<feature type="binding site" evidence="9">
    <location>
        <position position="327"/>
    </location>
    <ligand>
        <name>K(+)</name>
        <dbReference type="ChEBI" id="CHEBI:29103"/>
    </ligand>
</feature>
<organism evidence="11 12">
    <name type="scientific">Dimargaris verticillata</name>
    <dbReference type="NCBI Taxonomy" id="2761393"/>
    <lineage>
        <taxon>Eukaryota</taxon>
        <taxon>Fungi</taxon>
        <taxon>Fungi incertae sedis</taxon>
        <taxon>Zoopagomycota</taxon>
        <taxon>Kickxellomycotina</taxon>
        <taxon>Dimargaritomycetes</taxon>
        <taxon>Dimargaritales</taxon>
        <taxon>Dimargaritaceae</taxon>
        <taxon>Dimargaris</taxon>
    </lineage>
</organism>
<evidence type="ECO:0000256" key="1">
    <source>
        <dbReference type="ARBA" id="ARBA00022679"/>
    </source>
</evidence>
<feature type="binding site" evidence="9">
    <location>
        <begin position="239"/>
        <end position="244"/>
    </location>
    <ligand>
        <name>ATP</name>
        <dbReference type="ChEBI" id="CHEBI:30616"/>
    </ligand>
</feature>
<comment type="pathway">
    <text evidence="9">Carbohydrate metabolism; D-ribose degradation; D-ribose 5-phosphate from beta-D-ribopyranose: step 2/2.</text>
</comment>
<comment type="caution">
    <text evidence="9">Lacks conserved residue(s) required for the propagation of feature annotation.</text>
</comment>
<dbReference type="EC" id="2.7.1.15" evidence="9"/>
<feature type="domain" description="Carbohydrate kinase PfkB" evidence="10">
    <location>
        <begin position="8"/>
        <end position="336"/>
    </location>
</feature>
<evidence type="ECO:0000313" key="11">
    <source>
        <dbReference type="EMBL" id="KAJ1982634.1"/>
    </source>
</evidence>
<protein>
    <recommendedName>
        <fullName evidence="9">Ribokinase</fullName>
        <shortName evidence="9">RK</shortName>
        <ecNumber evidence="9">2.7.1.15</ecNumber>
    </recommendedName>
</protein>
<dbReference type="InterPro" id="IPR011611">
    <property type="entry name" value="PfkB_dom"/>
</dbReference>
<feature type="binding site" evidence="9">
    <location>
        <position position="333"/>
    </location>
    <ligand>
        <name>K(+)</name>
        <dbReference type="ChEBI" id="CHEBI:29103"/>
    </ligand>
</feature>
<feature type="active site" description="Proton acceptor" evidence="9">
    <location>
        <position position="282"/>
    </location>
</feature>
<name>A0A9W8EDL5_9FUNG</name>
<dbReference type="PANTHER" id="PTHR10584">
    <property type="entry name" value="SUGAR KINASE"/>
    <property type="match status" value="1"/>
</dbReference>
<dbReference type="InterPro" id="IPR002139">
    <property type="entry name" value="Ribo/fructo_kinase"/>
</dbReference>
<comment type="function">
    <text evidence="9">Catalyzes the phosphorylation of ribose at O-5 in a reaction requiring ATP and magnesium. The resulting D-ribose-5-phosphate can then be used either for sythesis of nucleotides, histidine, and tryptophan, or as a component of the pentose phosphate pathway.</text>
</comment>
<comment type="subcellular location">
    <subcellularLocation>
        <location evidence="9">Cytoplasm</location>
    </subcellularLocation>
    <subcellularLocation>
        <location evidence="9">Nucleus</location>
    </subcellularLocation>
</comment>
<comment type="catalytic activity">
    <reaction evidence="9">
        <text>D-ribose + ATP = D-ribose 5-phosphate + ADP + H(+)</text>
        <dbReference type="Rhea" id="RHEA:13697"/>
        <dbReference type="ChEBI" id="CHEBI:15378"/>
        <dbReference type="ChEBI" id="CHEBI:30616"/>
        <dbReference type="ChEBI" id="CHEBI:47013"/>
        <dbReference type="ChEBI" id="CHEBI:78346"/>
        <dbReference type="ChEBI" id="CHEBI:456216"/>
        <dbReference type="EC" id="2.7.1.15"/>
    </reaction>
</comment>
<dbReference type="Gene3D" id="3.40.1190.20">
    <property type="match status" value="1"/>
</dbReference>
<evidence type="ECO:0000259" key="10">
    <source>
        <dbReference type="Pfam" id="PF00294"/>
    </source>
</evidence>
<evidence type="ECO:0000256" key="9">
    <source>
        <dbReference type="HAMAP-Rule" id="MF_03215"/>
    </source>
</evidence>
<evidence type="ECO:0000313" key="12">
    <source>
        <dbReference type="Proteomes" id="UP001151582"/>
    </source>
</evidence>
<dbReference type="GO" id="GO:0004747">
    <property type="term" value="F:ribokinase activity"/>
    <property type="evidence" value="ECO:0007669"/>
    <property type="project" value="UniProtKB-UniRule"/>
</dbReference>
<comment type="cofactor">
    <cofactor evidence="9">
        <name>Mg(2+)</name>
        <dbReference type="ChEBI" id="CHEBI:18420"/>
    </cofactor>
    <text evidence="9">Requires a divalent cation, most likely magnesium in vivo, as an electrophilic catalyst to aid phosphoryl group transfer. It is the chelate of the metal and the nucleotide that is the actual substrate.</text>
</comment>
<evidence type="ECO:0000256" key="8">
    <source>
        <dbReference type="ARBA" id="ARBA00023277"/>
    </source>
</evidence>
<feature type="binding site" evidence="9">
    <location>
        <begin position="281"/>
        <end position="282"/>
    </location>
    <ligand>
        <name>ATP</name>
        <dbReference type="ChEBI" id="CHEBI:30616"/>
    </ligand>
</feature>
<accession>A0A9W8EDL5</accession>
<dbReference type="EMBL" id="JANBQB010000083">
    <property type="protein sequence ID" value="KAJ1982634.1"/>
    <property type="molecule type" value="Genomic_DNA"/>
</dbReference>
<feature type="binding site" evidence="9">
    <location>
        <position position="145"/>
    </location>
    <ligand>
        <name>substrate</name>
    </ligand>
</feature>
<keyword evidence="3 9" id="KW-0547">Nucleotide-binding</keyword>
<evidence type="ECO:0000256" key="2">
    <source>
        <dbReference type="ARBA" id="ARBA00022723"/>
    </source>
</evidence>